<sequence length="147" mass="15959">MMDRLDATKPPAWYWLVAVLALLWEGAGCFVYVSQVGMSADALAQLPAAQREIWMMMPVWVTGAYAIAVWAGLAGAVALILRRRWAQPLFLVSLAAAIVQFGWTFLATPIVRTVGAAAAVPFPIFIILVAALLAWFSGRAAGRGWLR</sequence>
<evidence type="ECO:0000256" key="1">
    <source>
        <dbReference type="SAM" id="Phobius"/>
    </source>
</evidence>
<feature type="transmembrane region" description="Helical" evidence="1">
    <location>
        <begin position="114"/>
        <end position="137"/>
    </location>
</feature>
<evidence type="ECO:0008006" key="4">
    <source>
        <dbReference type="Google" id="ProtNLM"/>
    </source>
</evidence>
<comment type="caution">
    <text evidence="2">The sequence shown here is derived from an EMBL/GenBank/DDBJ whole genome shotgun (WGS) entry which is preliminary data.</text>
</comment>
<dbReference type="RefSeq" id="WP_070935080.1">
    <property type="nucleotide sequence ID" value="NZ_MIPT01000001.1"/>
</dbReference>
<dbReference type="OrthoDB" id="7507670at2"/>
<evidence type="ECO:0000313" key="3">
    <source>
        <dbReference type="Proteomes" id="UP000179467"/>
    </source>
</evidence>
<proteinExistence type="predicted"/>
<dbReference type="AlphaFoldDB" id="A0A1S1HL38"/>
<evidence type="ECO:0000313" key="2">
    <source>
        <dbReference type="EMBL" id="OHT22106.1"/>
    </source>
</evidence>
<keyword evidence="1" id="KW-0472">Membrane</keyword>
<keyword evidence="1" id="KW-0812">Transmembrane</keyword>
<feature type="transmembrane region" description="Helical" evidence="1">
    <location>
        <begin position="12"/>
        <end position="33"/>
    </location>
</feature>
<name>A0A1S1HL38_9SPHN</name>
<dbReference type="EMBL" id="MIPT01000001">
    <property type="protein sequence ID" value="OHT22106.1"/>
    <property type="molecule type" value="Genomic_DNA"/>
</dbReference>
<reference evidence="2 3" key="1">
    <citation type="submission" date="2016-09" db="EMBL/GenBank/DDBJ databases">
        <title>Metabolic pathway, cell adaptation mechanisms and a novel monoxygenase revealed through proteogenomic-transcription analysis of a Sphingomonas haloaromaticamans strain degrading the fungicide ortho-phenylphenol.</title>
        <authorList>
            <person name="Perruchon C."/>
            <person name="Papadopoulou E.S."/>
            <person name="Rousidou C."/>
            <person name="Vasileiadis S."/>
            <person name="Tanou G."/>
            <person name="Amoutzias G."/>
            <person name="Molassiotis A."/>
            <person name="Karpouzas D.G."/>
        </authorList>
    </citation>
    <scope>NUCLEOTIDE SEQUENCE [LARGE SCALE GENOMIC DNA]</scope>
    <source>
        <strain evidence="2 3">P3</strain>
    </source>
</reference>
<feature type="transmembrane region" description="Helical" evidence="1">
    <location>
        <begin position="53"/>
        <end position="81"/>
    </location>
</feature>
<keyword evidence="3" id="KW-1185">Reference proteome</keyword>
<keyword evidence="1" id="KW-1133">Transmembrane helix</keyword>
<dbReference type="Proteomes" id="UP000179467">
    <property type="component" value="Unassembled WGS sequence"/>
</dbReference>
<accession>A0A1S1HL38</accession>
<protein>
    <recommendedName>
        <fullName evidence="4">Sugar transporter</fullName>
    </recommendedName>
</protein>
<organism evidence="2 3">
    <name type="scientific">Edaphosphingomonas haloaromaticamans</name>
    <dbReference type="NCBI Taxonomy" id="653954"/>
    <lineage>
        <taxon>Bacteria</taxon>
        <taxon>Pseudomonadati</taxon>
        <taxon>Pseudomonadota</taxon>
        <taxon>Alphaproteobacteria</taxon>
        <taxon>Sphingomonadales</taxon>
        <taxon>Rhizorhabdaceae</taxon>
        <taxon>Edaphosphingomonas</taxon>
    </lineage>
</organism>
<feature type="transmembrane region" description="Helical" evidence="1">
    <location>
        <begin position="88"/>
        <end position="108"/>
    </location>
</feature>
<gene>
    <name evidence="2" type="ORF">BHE75_04128</name>
</gene>